<evidence type="ECO:0000313" key="3">
    <source>
        <dbReference type="EMBL" id="KAL3858436.1"/>
    </source>
</evidence>
<feature type="signal peptide" evidence="2">
    <location>
        <begin position="1"/>
        <end position="23"/>
    </location>
</feature>
<evidence type="ECO:0000256" key="2">
    <source>
        <dbReference type="SAM" id="SignalP"/>
    </source>
</evidence>
<feature type="compositionally biased region" description="Low complexity" evidence="1">
    <location>
        <begin position="239"/>
        <end position="251"/>
    </location>
</feature>
<dbReference type="PANTHER" id="PTHR24023:SF1112">
    <property type="entry name" value="COL_CUTICLE_N DOMAIN-CONTAINING PROTEIN-RELATED"/>
    <property type="match status" value="1"/>
</dbReference>
<comment type="caution">
    <text evidence="3">The sequence shown here is derived from an EMBL/GenBank/DDBJ whole genome shotgun (WGS) entry which is preliminary data.</text>
</comment>
<reference evidence="3 4" key="1">
    <citation type="submission" date="2024-11" db="EMBL/GenBank/DDBJ databases">
        <title>Chromosome-level genome assembly of the freshwater bivalve Anodonta woodiana.</title>
        <authorList>
            <person name="Chen X."/>
        </authorList>
    </citation>
    <scope>NUCLEOTIDE SEQUENCE [LARGE SCALE GENOMIC DNA]</scope>
    <source>
        <strain evidence="3">MN2024</strain>
        <tissue evidence="3">Gills</tissue>
    </source>
</reference>
<feature type="chain" id="PRO_5044782956" evidence="2">
    <location>
        <begin position="24"/>
        <end position="451"/>
    </location>
</feature>
<dbReference type="Gene3D" id="1.20.5.320">
    <property type="entry name" value="6-Phosphogluconate Dehydrogenase, domain 3"/>
    <property type="match status" value="1"/>
</dbReference>
<feature type="compositionally biased region" description="Basic and acidic residues" evidence="1">
    <location>
        <begin position="252"/>
        <end position="276"/>
    </location>
</feature>
<accession>A0ABD3VBN4</accession>
<sequence length="451" mass="48714">MRLIQARLTFYVVLYFVLKTAHSRVGQMDGRLPQSILARNICYKCKTTYINKYTGETTCPEYTESCCPGYEGRNCDIGCFDCRKYQQLEKRYELIYYKIKYFQDMLGKKNESYEELNGNNRTNTDVRSNNYRNGACTCQIGPQGERGPAGPQGPAGPPGPPGLPAPMIKIDTNNESGVKGSICSTGNTDLLSKGSALQCPPGPEGPRGLEGPPGPKGSQGEPGQDGMPGQKGEMGDTGKPGPSGSIGPKGSQGEKGEAGQKGDRGPVGPEGKEGPKGSDGPQGPPGLPGVPGIMGVDTDVFKRLTDELQILREEFSNFTSKVLEQEQVISELKSRNNGTAPPPLPIISSTLSRITNGDDTSTQSYTMETLGDTTVSTEASVNGLSNFLIDFVKPTRKVTTTGGCSDCRENFEMYKKLLLEEGFQEPPPLAPFGTHMRAKQCRILKKIMRRA</sequence>
<dbReference type="PANTHER" id="PTHR24023">
    <property type="entry name" value="COLLAGEN ALPHA"/>
    <property type="match status" value="1"/>
</dbReference>
<feature type="region of interest" description="Disordered" evidence="1">
    <location>
        <begin position="142"/>
        <end position="294"/>
    </location>
</feature>
<dbReference type="Pfam" id="PF01391">
    <property type="entry name" value="Collagen"/>
    <property type="match status" value="1"/>
</dbReference>
<keyword evidence="4" id="KW-1185">Reference proteome</keyword>
<dbReference type="Proteomes" id="UP001634394">
    <property type="component" value="Unassembled WGS sequence"/>
</dbReference>
<feature type="compositionally biased region" description="Polar residues" evidence="1">
    <location>
        <begin position="171"/>
        <end position="190"/>
    </location>
</feature>
<evidence type="ECO:0000256" key="1">
    <source>
        <dbReference type="SAM" id="MobiDB-lite"/>
    </source>
</evidence>
<gene>
    <name evidence="3" type="ORF">ACJMK2_013027</name>
</gene>
<protein>
    <submittedName>
        <fullName evidence="3">Uncharacterized protein</fullName>
    </submittedName>
</protein>
<name>A0ABD3VBN4_SINWO</name>
<evidence type="ECO:0000313" key="4">
    <source>
        <dbReference type="Proteomes" id="UP001634394"/>
    </source>
</evidence>
<dbReference type="AlphaFoldDB" id="A0ABD3VBN4"/>
<keyword evidence="2" id="KW-0732">Signal</keyword>
<proteinExistence type="predicted"/>
<feature type="compositionally biased region" description="Pro residues" evidence="1">
    <location>
        <begin position="154"/>
        <end position="164"/>
    </location>
</feature>
<dbReference type="InterPro" id="IPR050149">
    <property type="entry name" value="Collagen_superfamily"/>
</dbReference>
<dbReference type="InterPro" id="IPR008160">
    <property type="entry name" value="Collagen"/>
</dbReference>
<dbReference type="EMBL" id="JBJQND010000013">
    <property type="protein sequence ID" value="KAL3858436.1"/>
    <property type="molecule type" value="Genomic_DNA"/>
</dbReference>
<organism evidence="3 4">
    <name type="scientific">Sinanodonta woodiana</name>
    <name type="common">Chinese pond mussel</name>
    <name type="synonym">Anodonta woodiana</name>
    <dbReference type="NCBI Taxonomy" id="1069815"/>
    <lineage>
        <taxon>Eukaryota</taxon>
        <taxon>Metazoa</taxon>
        <taxon>Spiralia</taxon>
        <taxon>Lophotrochozoa</taxon>
        <taxon>Mollusca</taxon>
        <taxon>Bivalvia</taxon>
        <taxon>Autobranchia</taxon>
        <taxon>Heteroconchia</taxon>
        <taxon>Palaeoheterodonta</taxon>
        <taxon>Unionida</taxon>
        <taxon>Unionoidea</taxon>
        <taxon>Unionidae</taxon>
        <taxon>Unioninae</taxon>
        <taxon>Sinanodonta</taxon>
    </lineage>
</organism>